<dbReference type="EMBL" id="CAEZUP010000175">
    <property type="protein sequence ID" value="CAB4628094.1"/>
    <property type="molecule type" value="Genomic_DNA"/>
</dbReference>
<dbReference type="AlphaFoldDB" id="A0A6J6IUJ2"/>
<feature type="compositionally biased region" description="Basic residues" evidence="1">
    <location>
        <begin position="67"/>
        <end position="80"/>
    </location>
</feature>
<gene>
    <name evidence="2" type="ORF">UFOPK1835_01747</name>
    <name evidence="3" type="ORF">UFOPK1835_02252</name>
</gene>
<feature type="region of interest" description="Disordered" evidence="1">
    <location>
        <begin position="63"/>
        <end position="91"/>
    </location>
</feature>
<evidence type="ECO:0000313" key="2">
    <source>
        <dbReference type="EMBL" id="CAB4620546.1"/>
    </source>
</evidence>
<accession>A0A6J6IUJ2</accession>
<sequence>MNILGLARRHAIERGLLGGSRTWLLIGGLAWAFRAMRWALKPAPATVFNERLEVGETLVITHEPARPTRRQRRKIRRGEKRSRPGSQTESV</sequence>
<proteinExistence type="predicted"/>
<name>A0A6J6IUJ2_9ZZZZ</name>
<evidence type="ECO:0000256" key="1">
    <source>
        <dbReference type="SAM" id="MobiDB-lite"/>
    </source>
</evidence>
<organism evidence="3">
    <name type="scientific">freshwater metagenome</name>
    <dbReference type="NCBI Taxonomy" id="449393"/>
    <lineage>
        <taxon>unclassified sequences</taxon>
        <taxon>metagenomes</taxon>
        <taxon>ecological metagenomes</taxon>
    </lineage>
</organism>
<reference evidence="3" key="1">
    <citation type="submission" date="2020-05" db="EMBL/GenBank/DDBJ databases">
        <authorList>
            <person name="Chiriac C."/>
            <person name="Salcher M."/>
            <person name="Ghai R."/>
            <person name="Kavagutti S V."/>
        </authorList>
    </citation>
    <scope>NUCLEOTIDE SEQUENCE</scope>
</reference>
<protein>
    <submittedName>
        <fullName evidence="3">Unannotated protein</fullName>
    </submittedName>
</protein>
<dbReference type="EMBL" id="CAEZUP010000098">
    <property type="protein sequence ID" value="CAB4620546.1"/>
    <property type="molecule type" value="Genomic_DNA"/>
</dbReference>
<evidence type="ECO:0000313" key="3">
    <source>
        <dbReference type="EMBL" id="CAB4628094.1"/>
    </source>
</evidence>